<evidence type="ECO:0000313" key="2">
    <source>
        <dbReference type="Proteomes" id="UP001055072"/>
    </source>
</evidence>
<dbReference type="EMBL" id="MU274923">
    <property type="protein sequence ID" value="KAI0086499.1"/>
    <property type="molecule type" value="Genomic_DNA"/>
</dbReference>
<name>A0ACB8TXG4_9APHY</name>
<comment type="caution">
    <text evidence="1">The sequence shown here is derived from an EMBL/GenBank/DDBJ whole genome shotgun (WGS) entry which is preliminary data.</text>
</comment>
<reference evidence="1" key="1">
    <citation type="journal article" date="2021" name="Environ. Microbiol.">
        <title>Gene family expansions and transcriptome signatures uncover fungal adaptations to wood decay.</title>
        <authorList>
            <person name="Hage H."/>
            <person name="Miyauchi S."/>
            <person name="Viragh M."/>
            <person name="Drula E."/>
            <person name="Min B."/>
            <person name="Chaduli D."/>
            <person name="Navarro D."/>
            <person name="Favel A."/>
            <person name="Norest M."/>
            <person name="Lesage-Meessen L."/>
            <person name="Balint B."/>
            <person name="Merenyi Z."/>
            <person name="de Eugenio L."/>
            <person name="Morin E."/>
            <person name="Martinez A.T."/>
            <person name="Baldrian P."/>
            <person name="Stursova M."/>
            <person name="Martinez M.J."/>
            <person name="Novotny C."/>
            <person name="Magnuson J.K."/>
            <person name="Spatafora J.W."/>
            <person name="Maurice S."/>
            <person name="Pangilinan J."/>
            <person name="Andreopoulos W."/>
            <person name="LaButti K."/>
            <person name="Hundley H."/>
            <person name="Na H."/>
            <person name="Kuo A."/>
            <person name="Barry K."/>
            <person name="Lipzen A."/>
            <person name="Henrissat B."/>
            <person name="Riley R."/>
            <person name="Ahrendt S."/>
            <person name="Nagy L.G."/>
            <person name="Grigoriev I.V."/>
            <person name="Martin F."/>
            <person name="Rosso M.N."/>
        </authorList>
    </citation>
    <scope>NUCLEOTIDE SEQUENCE</scope>
    <source>
        <strain evidence="1">CBS 384.51</strain>
    </source>
</reference>
<evidence type="ECO:0000313" key="1">
    <source>
        <dbReference type="EMBL" id="KAI0086499.1"/>
    </source>
</evidence>
<accession>A0ACB8TXG4</accession>
<sequence length="89" mass="10195">MRIAHRIAVMTVLLFPSIIRRPLSHCIVKSPATIWADTMGDISRLFRDIIFVRLPHGELCYLWGFAIIRCHRLGTLHYPGTARIPQSLS</sequence>
<organism evidence="1 2">
    <name type="scientific">Irpex rosettiformis</name>
    <dbReference type="NCBI Taxonomy" id="378272"/>
    <lineage>
        <taxon>Eukaryota</taxon>
        <taxon>Fungi</taxon>
        <taxon>Dikarya</taxon>
        <taxon>Basidiomycota</taxon>
        <taxon>Agaricomycotina</taxon>
        <taxon>Agaricomycetes</taxon>
        <taxon>Polyporales</taxon>
        <taxon>Irpicaceae</taxon>
        <taxon>Irpex</taxon>
    </lineage>
</organism>
<protein>
    <submittedName>
        <fullName evidence="1">Uncharacterized protein</fullName>
    </submittedName>
</protein>
<dbReference type="Proteomes" id="UP001055072">
    <property type="component" value="Unassembled WGS sequence"/>
</dbReference>
<gene>
    <name evidence="1" type="ORF">BDY19DRAFT_960231</name>
</gene>
<keyword evidence="2" id="KW-1185">Reference proteome</keyword>
<proteinExistence type="predicted"/>